<dbReference type="InterPro" id="IPR058648">
    <property type="entry name" value="HH_CzcB-like"/>
</dbReference>
<evidence type="ECO:0000256" key="1">
    <source>
        <dbReference type="ARBA" id="ARBA00009477"/>
    </source>
</evidence>
<dbReference type="InterPro" id="IPR058792">
    <property type="entry name" value="Beta-barrel_RND_2"/>
</dbReference>
<feature type="domain" description="CzcB-like barrel-sandwich hybrid" evidence="5">
    <location>
        <begin position="223"/>
        <end position="372"/>
    </location>
</feature>
<evidence type="ECO:0000259" key="6">
    <source>
        <dbReference type="Pfam" id="PF25975"/>
    </source>
</evidence>
<name>A0ABT6FLJ6_9BACT</name>
<dbReference type="SUPFAM" id="SSF111369">
    <property type="entry name" value="HlyD-like secretion proteins"/>
    <property type="match status" value="1"/>
</dbReference>
<dbReference type="Pfam" id="PF25973">
    <property type="entry name" value="BSH_CzcB"/>
    <property type="match status" value="1"/>
</dbReference>
<dbReference type="Pfam" id="PF25954">
    <property type="entry name" value="Beta-barrel_RND_2"/>
    <property type="match status" value="1"/>
</dbReference>
<evidence type="ECO:0000259" key="4">
    <source>
        <dbReference type="Pfam" id="PF25954"/>
    </source>
</evidence>
<evidence type="ECO:0000259" key="5">
    <source>
        <dbReference type="Pfam" id="PF25973"/>
    </source>
</evidence>
<feature type="domain" description="CzcB-like alpha-helical hairpin" evidence="3">
    <location>
        <begin position="262"/>
        <end position="318"/>
    </location>
</feature>
<dbReference type="Proteomes" id="UP001216907">
    <property type="component" value="Unassembled WGS sequence"/>
</dbReference>
<evidence type="ECO:0000256" key="2">
    <source>
        <dbReference type="ARBA" id="ARBA00022448"/>
    </source>
</evidence>
<evidence type="ECO:0000259" key="3">
    <source>
        <dbReference type="Pfam" id="PF25893"/>
    </source>
</evidence>
<dbReference type="InterPro" id="IPR006143">
    <property type="entry name" value="RND_pump_MFP"/>
</dbReference>
<feature type="domain" description="CusB-like beta-barrel" evidence="4">
    <location>
        <begin position="376"/>
        <end position="452"/>
    </location>
</feature>
<dbReference type="InterPro" id="IPR058647">
    <property type="entry name" value="BSH_CzcB-like"/>
</dbReference>
<keyword evidence="2" id="KW-0813">Transport</keyword>
<evidence type="ECO:0000313" key="8">
    <source>
        <dbReference type="Proteomes" id="UP001216907"/>
    </source>
</evidence>
<comment type="similarity">
    <text evidence="1">Belongs to the membrane fusion protein (MFP) (TC 8.A.1) family.</text>
</comment>
<dbReference type="Gene3D" id="2.40.50.100">
    <property type="match status" value="1"/>
</dbReference>
<sequence>MKRKLLVSSVAVLVLVAGLSATLARPQWLPSWARIDPGKLPTWARFDAKAPAAAEDVGLYCEEHGVPEKFCTLCHEELKDKLMLCKEHGNLPEDVCTLCHPEVEKKYNLKMCKEHGLPESFCFKCGKGPSASLGLPDDGWCAAHAKPEALCSECAALKAEGLPLPGAKSGSAKVCRDPLPLVRLASADLARQIGIQTAEVLEEEHAHRLVANAETAYDANHYADVSPRVSGFIREVRADLGRSVKRGEVLCIVDSAEVSTIKLQYLSADAALKLAEDTYRRMSALAAQDVVPRKEEIATRTALNQAKSSLLDARQKLKNLLFDDAALEEVLRTEGTGSLIDVVSPIDGAVVLRHAVKGEAVQATAQLFAVADGSRMWLWVDVYEADVQKVKPGQAVGFSISGTGPGDGPTASGEVTWVGAEVNEQTRTARIRAELGNPDGRLRANQFGEATIQIGSSHKAVVVPKEAVQRKDKVEVVFLPEGRGVYRPQRVTTKPTDRNDVLEVTWGLKPGQEVVSKGAFLLKTEIMKGAIGAGCCE</sequence>
<proteinExistence type="inferred from homology"/>
<dbReference type="RefSeq" id="WP_277864752.1">
    <property type="nucleotide sequence ID" value="NZ_JARRAG010000006.1"/>
</dbReference>
<accession>A0ABT6FLJ6</accession>
<dbReference type="PANTHER" id="PTHR30097">
    <property type="entry name" value="CATION EFFLUX SYSTEM PROTEIN CUSB"/>
    <property type="match status" value="1"/>
</dbReference>
<comment type="caution">
    <text evidence="7">The sequence shown here is derived from an EMBL/GenBank/DDBJ whole genome shotgun (WGS) entry which is preliminary data.</text>
</comment>
<gene>
    <name evidence="7" type="ORF">PZE19_32115</name>
</gene>
<reference evidence="7 8" key="1">
    <citation type="submission" date="2023-03" db="EMBL/GenBank/DDBJ databases">
        <title>Paludisphaera mucosa sp. nov. a novel planctomycete from northern fen.</title>
        <authorList>
            <person name="Ivanova A."/>
        </authorList>
    </citation>
    <scope>NUCLEOTIDE SEQUENCE [LARGE SCALE GENOMIC DNA]</scope>
    <source>
        <strain evidence="7 8">Pla2</strain>
    </source>
</reference>
<keyword evidence="8" id="KW-1185">Reference proteome</keyword>
<protein>
    <submittedName>
        <fullName evidence="7">Efflux RND transporter periplasmic adaptor subunit</fullName>
    </submittedName>
</protein>
<dbReference type="InterPro" id="IPR058649">
    <property type="entry name" value="CzcB_C"/>
</dbReference>
<dbReference type="NCBIfam" id="TIGR01730">
    <property type="entry name" value="RND_mfp"/>
    <property type="match status" value="1"/>
</dbReference>
<dbReference type="Gene3D" id="2.40.30.170">
    <property type="match status" value="1"/>
</dbReference>
<dbReference type="Pfam" id="PF25893">
    <property type="entry name" value="HH_CzcB"/>
    <property type="match status" value="1"/>
</dbReference>
<dbReference type="Gene3D" id="2.40.420.20">
    <property type="match status" value="1"/>
</dbReference>
<feature type="domain" description="CzcB-like C-terminal circularly permuted SH3-like" evidence="6">
    <location>
        <begin position="461"/>
        <end position="523"/>
    </location>
</feature>
<organism evidence="7 8">
    <name type="scientific">Paludisphaera mucosa</name>
    <dbReference type="NCBI Taxonomy" id="3030827"/>
    <lineage>
        <taxon>Bacteria</taxon>
        <taxon>Pseudomonadati</taxon>
        <taxon>Planctomycetota</taxon>
        <taxon>Planctomycetia</taxon>
        <taxon>Isosphaerales</taxon>
        <taxon>Isosphaeraceae</taxon>
        <taxon>Paludisphaera</taxon>
    </lineage>
</organism>
<dbReference type="Pfam" id="PF25975">
    <property type="entry name" value="CzcB_C"/>
    <property type="match status" value="1"/>
</dbReference>
<dbReference type="PANTHER" id="PTHR30097:SF4">
    <property type="entry name" value="SLR6042 PROTEIN"/>
    <property type="match status" value="1"/>
</dbReference>
<dbReference type="InterPro" id="IPR051909">
    <property type="entry name" value="MFP_Cation_Efflux"/>
</dbReference>
<evidence type="ECO:0000313" key="7">
    <source>
        <dbReference type="EMBL" id="MDG3008434.1"/>
    </source>
</evidence>
<dbReference type="EMBL" id="JARRAG010000006">
    <property type="protein sequence ID" value="MDG3008434.1"/>
    <property type="molecule type" value="Genomic_DNA"/>
</dbReference>